<dbReference type="Gene3D" id="1.10.10.1320">
    <property type="entry name" value="Anti-sigma factor, zinc-finger domain"/>
    <property type="match status" value="1"/>
</dbReference>
<keyword evidence="4" id="KW-1185">Reference proteome</keyword>
<dbReference type="Proteomes" id="UP000295830">
    <property type="component" value="Unassembled WGS sequence"/>
</dbReference>
<dbReference type="Pfam" id="PF12973">
    <property type="entry name" value="Cupin_7"/>
    <property type="match status" value="1"/>
</dbReference>
<feature type="domain" description="ChrR-like cupin" evidence="2">
    <location>
        <begin position="100"/>
        <end position="193"/>
    </location>
</feature>
<dbReference type="Gene3D" id="2.60.120.10">
    <property type="entry name" value="Jelly Rolls"/>
    <property type="match status" value="1"/>
</dbReference>
<dbReference type="InterPro" id="IPR025979">
    <property type="entry name" value="ChrR-like_cupin_dom"/>
</dbReference>
<dbReference type="RefSeq" id="WP_133734765.1">
    <property type="nucleotide sequence ID" value="NZ_SOAX01000001.1"/>
</dbReference>
<dbReference type="SUPFAM" id="SSF51182">
    <property type="entry name" value="RmlC-like cupins"/>
    <property type="match status" value="1"/>
</dbReference>
<feature type="region of interest" description="Disordered" evidence="1">
    <location>
        <begin position="71"/>
        <end position="93"/>
    </location>
</feature>
<protein>
    <submittedName>
        <fullName evidence="3">ChrR-like anti-ECFsigma factor</fullName>
    </submittedName>
</protein>
<dbReference type="InterPro" id="IPR012807">
    <property type="entry name" value="Anti-sigma_ChrR"/>
</dbReference>
<organism evidence="3 4">
    <name type="scientific">Halospina denitrificans</name>
    <dbReference type="NCBI Taxonomy" id="332522"/>
    <lineage>
        <taxon>Bacteria</taxon>
        <taxon>Pseudomonadati</taxon>
        <taxon>Pseudomonadota</taxon>
        <taxon>Gammaproteobacteria</taxon>
        <taxon>Halospina</taxon>
    </lineage>
</organism>
<evidence type="ECO:0000313" key="3">
    <source>
        <dbReference type="EMBL" id="TDT44380.1"/>
    </source>
</evidence>
<sequence>MSVHHPDEMLLTEYSAGTLTEPMALCIRMHLERCAHCRSQLDMLNSLGAIMLDHSHHASKVSDDLFDSILTRLDDPEQPPDNEQQATETDNRSPLEKMLGTDLQSLPWKRQLADVSVCDLSDYFPGDERVTLQKLCAGGRAPSHTHGGKEATLVLTGAFADGNGVFSKGDFVILDEHHDHQPVALHGEDCITLSVLDAPVRLTGRLTRLLNPFIR</sequence>
<dbReference type="AlphaFoldDB" id="A0A4R7K0M9"/>
<dbReference type="EMBL" id="SOAX01000001">
    <property type="protein sequence ID" value="TDT44380.1"/>
    <property type="molecule type" value="Genomic_DNA"/>
</dbReference>
<dbReference type="CDD" id="cd20301">
    <property type="entry name" value="cupin_ChrR"/>
    <property type="match status" value="1"/>
</dbReference>
<dbReference type="NCBIfam" id="TIGR02451">
    <property type="entry name" value="anti_sig_ChrR"/>
    <property type="match status" value="1"/>
</dbReference>
<evidence type="ECO:0000313" key="4">
    <source>
        <dbReference type="Proteomes" id="UP000295830"/>
    </source>
</evidence>
<dbReference type="InterPro" id="IPR011051">
    <property type="entry name" value="RmlC_Cupin_sf"/>
</dbReference>
<evidence type="ECO:0000259" key="2">
    <source>
        <dbReference type="Pfam" id="PF12973"/>
    </source>
</evidence>
<dbReference type="OrthoDB" id="9801227at2"/>
<gene>
    <name evidence="3" type="ORF">DES49_0482</name>
</gene>
<reference evidence="3 4" key="1">
    <citation type="submission" date="2019-03" db="EMBL/GenBank/DDBJ databases">
        <title>Genomic Encyclopedia of Type Strains, Phase IV (KMG-IV): sequencing the most valuable type-strain genomes for metagenomic binning, comparative biology and taxonomic classification.</title>
        <authorList>
            <person name="Goeker M."/>
        </authorList>
    </citation>
    <scope>NUCLEOTIDE SEQUENCE [LARGE SCALE GENOMIC DNA]</scope>
    <source>
        <strain evidence="3 4">DSM 15505</strain>
    </source>
</reference>
<dbReference type="InterPro" id="IPR014710">
    <property type="entry name" value="RmlC-like_jellyroll"/>
</dbReference>
<comment type="caution">
    <text evidence="3">The sequence shown here is derived from an EMBL/GenBank/DDBJ whole genome shotgun (WGS) entry which is preliminary data.</text>
</comment>
<proteinExistence type="predicted"/>
<evidence type="ECO:0000256" key="1">
    <source>
        <dbReference type="SAM" id="MobiDB-lite"/>
    </source>
</evidence>
<accession>A0A4R7K0M9</accession>
<name>A0A4R7K0M9_9GAMM</name>
<dbReference type="InterPro" id="IPR041916">
    <property type="entry name" value="Anti_sigma_zinc_sf"/>
</dbReference>